<evidence type="ECO:0000313" key="1">
    <source>
        <dbReference type="EMBL" id="ELW70561.1"/>
    </source>
</evidence>
<dbReference type="EMBL" id="KB320489">
    <property type="protein sequence ID" value="ELW70561.1"/>
    <property type="molecule type" value="Genomic_DNA"/>
</dbReference>
<dbReference type="AlphaFoldDB" id="L9L6F4"/>
<sequence length="235" mass="26379">MSSLIHEHHGPEDTWLLTGFCFAKDERFTKCQDQRGTGPKEKEARAQKAEVFTVCVMQGGKLIWRPGLGAGPCIPRVNIINAKMSSLLNSPHSINTYALTHVLTRTPQERTPDGEQVFLHSLAFIPSILLPYIFHPRQKLTSHYEFCGTELGKGQTSSCEDCLVQDTDLQRQTLFLIHRDKQVLRRSKRPSATLTSPLSSAILLVTDNHPYCHLHYYDAGRRRTAAVLCLGTVAL</sequence>
<accession>L9L6F4</accession>
<protein>
    <submittedName>
        <fullName evidence="1">Uncharacterized protein</fullName>
    </submittedName>
</protein>
<keyword evidence="2" id="KW-1185">Reference proteome</keyword>
<dbReference type="InParanoid" id="L9L6F4"/>
<name>L9L6F4_TUPCH</name>
<evidence type="ECO:0000313" key="2">
    <source>
        <dbReference type="Proteomes" id="UP000011518"/>
    </source>
</evidence>
<organism evidence="1 2">
    <name type="scientific">Tupaia chinensis</name>
    <name type="common">Chinese tree shrew</name>
    <name type="synonym">Tupaia belangeri chinensis</name>
    <dbReference type="NCBI Taxonomy" id="246437"/>
    <lineage>
        <taxon>Eukaryota</taxon>
        <taxon>Metazoa</taxon>
        <taxon>Chordata</taxon>
        <taxon>Craniata</taxon>
        <taxon>Vertebrata</taxon>
        <taxon>Euteleostomi</taxon>
        <taxon>Mammalia</taxon>
        <taxon>Eutheria</taxon>
        <taxon>Euarchontoglires</taxon>
        <taxon>Scandentia</taxon>
        <taxon>Tupaiidae</taxon>
        <taxon>Tupaia</taxon>
    </lineage>
</organism>
<proteinExistence type="predicted"/>
<reference evidence="2" key="2">
    <citation type="journal article" date="2013" name="Nat. Commun.">
        <title>Genome of the Chinese tree shrew.</title>
        <authorList>
            <person name="Fan Y."/>
            <person name="Huang Z.Y."/>
            <person name="Cao C.C."/>
            <person name="Chen C.S."/>
            <person name="Chen Y.X."/>
            <person name="Fan D.D."/>
            <person name="He J."/>
            <person name="Hou H.L."/>
            <person name="Hu L."/>
            <person name="Hu X.T."/>
            <person name="Jiang X.T."/>
            <person name="Lai R."/>
            <person name="Lang Y.S."/>
            <person name="Liang B."/>
            <person name="Liao S.G."/>
            <person name="Mu D."/>
            <person name="Ma Y.Y."/>
            <person name="Niu Y.Y."/>
            <person name="Sun X.Q."/>
            <person name="Xia J.Q."/>
            <person name="Xiao J."/>
            <person name="Xiong Z.Q."/>
            <person name="Xu L."/>
            <person name="Yang L."/>
            <person name="Zhang Y."/>
            <person name="Zhao W."/>
            <person name="Zhao X.D."/>
            <person name="Zheng Y.T."/>
            <person name="Zhou J.M."/>
            <person name="Zhu Y.B."/>
            <person name="Zhang G.J."/>
            <person name="Wang J."/>
            <person name="Yao Y.G."/>
        </authorList>
    </citation>
    <scope>NUCLEOTIDE SEQUENCE [LARGE SCALE GENOMIC DNA]</scope>
</reference>
<gene>
    <name evidence="1" type="ORF">TREES_T100003820</name>
</gene>
<reference evidence="2" key="1">
    <citation type="submission" date="2012-07" db="EMBL/GenBank/DDBJ databases">
        <title>Genome of the Chinese tree shrew, a rising model animal genetically related to primates.</title>
        <authorList>
            <person name="Zhang G."/>
            <person name="Fan Y."/>
            <person name="Yao Y."/>
            <person name="Huang Z."/>
        </authorList>
    </citation>
    <scope>NUCLEOTIDE SEQUENCE [LARGE SCALE GENOMIC DNA]</scope>
</reference>
<dbReference type="Proteomes" id="UP000011518">
    <property type="component" value="Unassembled WGS sequence"/>
</dbReference>